<accession>A0A0S1STA6</accession>
<feature type="domain" description="Polymerase/histidinol phosphatase N-terminal" evidence="10">
    <location>
        <begin position="7"/>
        <end position="74"/>
    </location>
</feature>
<keyword evidence="5" id="KW-0548">Nucleotidyltransferase</keyword>
<evidence type="ECO:0000256" key="5">
    <source>
        <dbReference type="ARBA" id="ARBA00022695"/>
    </source>
</evidence>
<dbReference type="NCBIfam" id="NF004226">
    <property type="entry name" value="PRK05673.1"/>
    <property type="match status" value="1"/>
</dbReference>
<dbReference type="InterPro" id="IPR004365">
    <property type="entry name" value="NA-bd_OB_tRNA"/>
</dbReference>
<dbReference type="CDD" id="cd04485">
    <property type="entry name" value="DnaE_OBF"/>
    <property type="match status" value="1"/>
</dbReference>
<dbReference type="SUPFAM" id="SSF50249">
    <property type="entry name" value="Nucleic acid-binding proteins"/>
    <property type="match status" value="1"/>
</dbReference>
<evidence type="ECO:0000259" key="10">
    <source>
        <dbReference type="SMART" id="SM00481"/>
    </source>
</evidence>
<name>A0A0S1SJ52_9BACT</name>
<evidence type="ECO:0000313" key="11">
    <source>
        <dbReference type="EMBL" id="ALM13672.1"/>
    </source>
</evidence>
<evidence type="ECO:0000256" key="3">
    <source>
        <dbReference type="ARBA" id="ARBA00019114"/>
    </source>
</evidence>
<dbReference type="Pfam" id="PF17657">
    <property type="entry name" value="DNA_pol3_finger"/>
    <property type="match status" value="1"/>
</dbReference>
<evidence type="ECO:0000256" key="7">
    <source>
        <dbReference type="ARBA" id="ARBA00022932"/>
    </source>
</evidence>
<gene>
    <name evidence="11" type="ORF">PeribacterD1_1007</name>
</gene>
<dbReference type="STRING" id="1735162.PeribacterB2_1009"/>
<dbReference type="GO" id="GO:0006260">
    <property type="term" value="P:DNA replication"/>
    <property type="evidence" value="ECO:0007669"/>
    <property type="project" value="UniProtKB-KW"/>
</dbReference>
<dbReference type="GO" id="GO:0008408">
    <property type="term" value="F:3'-5' exonuclease activity"/>
    <property type="evidence" value="ECO:0007669"/>
    <property type="project" value="InterPro"/>
</dbReference>
<dbReference type="InterPro" id="IPR041931">
    <property type="entry name" value="DNA_pol3_alpha_thumb_dom"/>
</dbReference>
<dbReference type="InterPro" id="IPR029460">
    <property type="entry name" value="DNAPol_HHH"/>
</dbReference>
<accession>A0A0S1SQ35</accession>
<feature type="region of interest" description="Disordered" evidence="9">
    <location>
        <begin position="1158"/>
        <end position="1193"/>
    </location>
</feature>
<dbReference type="Pfam" id="PF07733">
    <property type="entry name" value="DNA_pol3_alpha"/>
    <property type="match status" value="1"/>
</dbReference>
<feature type="compositionally biased region" description="Low complexity" evidence="9">
    <location>
        <begin position="1158"/>
        <end position="1170"/>
    </location>
</feature>
<dbReference type="PANTHER" id="PTHR32294">
    <property type="entry name" value="DNA POLYMERASE III SUBUNIT ALPHA"/>
    <property type="match status" value="1"/>
</dbReference>
<keyword evidence="4" id="KW-0808">Transferase</keyword>
<organism evidence="11 12">
    <name type="scientific">Candidatus Peribacter riflensis</name>
    <dbReference type="NCBI Taxonomy" id="1735162"/>
    <lineage>
        <taxon>Bacteria</taxon>
        <taxon>Candidatus Peregrinibacteriota</taxon>
        <taxon>Candidatus Peribacteria</taxon>
        <taxon>Candidatus Peribacterales</taxon>
        <taxon>Candidatus Peribacteraceae</taxon>
        <taxon>Candidatus Peribacter</taxon>
    </lineage>
</organism>
<dbReference type="NCBIfam" id="TIGR00594">
    <property type="entry name" value="polc"/>
    <property type="match status" value="1"/>
</dbReference>
<reference evidence="12" key="1">
    <citation type="submission" date="2015-10" db="EMBL/GenBank/DDBJ databases">
        <title>Analysis of five complete genome sequences for members of the class Peribacteria in the recently recognized Peregrinibacteria bacterial phylum.</title>
        <authorList>
            <person name="Anantharaman K."/>
            <person name="Brown C.T."/>
            <person name="Burstein D."/>
            <person name="Castelle C.J."/>
            <person name="Probst A.J."/>
            <person name="Thomas B.C."/>
            <person name="Williams K.H."/>
            <person name="Banfield J.F."/>
        </authorList>
    </citation>
    <scope>NUCLEOTIDE SEQUENCE [LARGE SCALE GENOMIC DNA]</scope>
</reference>
<evidence type="ECO:0000256" key="6">
    <source>
        <dbReference type="ARBA" id="ARBA00022705"/>
    </source>
</evidence>
<dbReference type="InterPro" id="IPR004805">
    <property type="entry name" value="DnaE2/DnaE/PolC"/>
</dbReference>
<dbReference type="SUPFAM" id="SSF89550">
    <property type="entry name" value="PHP domain-like"/>
    <property type="match status" value="1"/>
</dbReference>
<dbReference type="GO" id="GO:0005737">
    <property type="term" value="C:cytoplasm"/>
    <property type="evidence" value="ECO:0007669"/>
    <property type="project" value="UniProtKB-SubCell"/>
</dbReference>
<dbReference type="InterPro" id="IPR016195">
    <property type="entry name" value="Pol/histidinol_Pase-like"/>
</dbReference>
<keyword evidence="7" id="KW-0239">DNA-directed DNA polymerase</keyword>
<dbReference type="SMART" id="SM00481">
    <property type="entry name" value="POLIIIAc"/>
    <property type="match status" value="1"/>
</dbReference>
<evidence type="ECO:0000313" key="12">
    <source>
        <dbReference type="Proteomes" id="UP000069135"/>
    </source>
</evidence>
<dbReference type="Gene3D" id="3.20.20.140">
    <property type="entry name" value="Metal-dependent hydrolases"/>
    <property type="match status" value="1"/>
</dbReference>
<evidence type="ECO:0000256" key="4">
    <source>
        <dbReference type="ARBA" id="ARBA00022679"/>
    </source>
</evidence>
<dbReference type="EMBL" id="CP013065">
    <property type="protein sequence ID" value="ALM13672.1"/>
    <property type="molecule type" value="Genomic_DNA"/>
</dbReference>
<dbReference type="Pfam" id="PF01336">
    <property type="entry name" value="tRNA_anti-codon"/>
    <property type="match status" value="1"/>
</dbReference>
<dbReference type="InterPro" id="IPR040982">
    <property type="entry name" value="DNA_pol3_finger"/>
</dbReference>
<evidence type="ECO:0000256" key="1">
    <source>
        <dbReference type="ARBA" id="ARBA00004496"/>
    </source>
</evidence>
<dbReference type="EC" id="2.7.7.7" evidence="2"/>
<accession>A0A0S1SRM6</accession>
<protein>
    <recommendedName>
        <fullName evidence="3">DNA polymerase III subunit alpha</fullName>
        <ecNumber evidence="2">2.7.7.7</ecNumber>
    </recommendedName>
</protein>
<dbReference type="PATRIC" id="fig|1735161.3.peg.987"/>
<feature type="compositionally biased region" description="Basic and acidic residues" evidence="9">
    <location>
        <begin position="1171"/>
        <end position="1184"/>
    </location>
</feature>
<dbReference type="Proteomes" id="UP000069135">
    <property type="component" value="Chromosome"/>
</dbReference>
<dbReference type="InterPro" id="IPR003141">
    <property type="entry name" value="Pol/His_phosphatase_N"/>
</dbReference>
<comment type="catalytic activity">
    <reaction evidence="8">
        <text>DNA(n) + a 2'-deoxyribonucleoside 5'-triphosphate = DNA(n+1) + diphosphate</text>
        <dbReference type="Rhea" id="RHEA:22508"/>
        <dbReference type="Rhea" id="RHEA-COMP:17339"/>
        <dbReference type="Rhea" id="RHEA-COMP:17340"/>
        <dbReference type="ChEBI" id="CHEBI:33019"/>
        <dbReference type="ChEBI" id="CHEBI:61560"/>
        <dbReference type="ChEBI" id="CHEBI:173112"/>
        <dbReference type="EC" id="2.7.7.7"/>
    </reaction>
</comment>
<dbReference type="InterPro" id="IPR004013">
    <property type="entry name" value="PHP_dom"/>
</dbReference>
<dbReference type="Pfam" id="PF02811">
    <property type="entry name" value="PHP"/>
    <property type="match status" value="1"/>
</dbReference>
<dbReference type="AlphaFoldDB" id="A0A0S1SJ52"/>
<dbReference type="GO" id="GO:0003887">
    <property type="term" value="F:DNA-directed DNA polymerase activity"/>
    <property type="evidence" value="ECO:0007669"/>
    <property type="project" value="UniProtKB-KW"/>
</dbReference>
<dbReference type="PANTHER" id="PTHR32294:SF0">
    <property type="entry name" value="DNA POLYMERASE III SUBUNIT ALPHA"/>
    <property type="match status" value="1"/>
</dbReference>
<dbReference type="InterPro" id="IPR011708">
    <property type="entry name" value="DNA_pol3_alpha_NTPase_dom"/>
</dbReference>
<dbReference type="InterPro" id="IPR012340">
    <property type="entry name" value="NA-bd_OB-fold"/>
</dbReference>
<comment type="subcellular location">
    <subcellularLocation>
        <location evidence="1">Cytoplasm</location>
    </subcellularLocation>
</comment>
<dbReference type="Gene3D" id="1.10.10.1600">
    <property type="entry name" value="Bacterial DNA polymerase III alpha subunit, thumb domain"/>
    <property type="match status" value="1"/>
</dbReference>
<keyword evidence="6" id="KW-0235">DNA replication</keyword>
<accession>A0A0S1SJ52</accession>
<dbReference type="GO" id="GO:0003676">
    <property type="term" value="F:nucleic acid binding"/>
    <property type="evidence" value="ECO:0007669"/>
    <property type="project" value="InterPro"/>
</dbReference>
<dbReference type="KEGG" id="prf:PeribacterA2_1007"/>
<proteinExistence type="predicted"/>
<sequence>MKATDFVHLHCHSTYSLLEALPSPEEIVERAKELGQTAVGIADKGYVYGLVEFYQAAKKGGLKPILGLETYVAARTRFDQESGTDTKRYPLVLLAENEEGYSNLLALATQAALEGMYYKPRVDAELLSKYGKGLIALTGPIGGAIPQAALVEDGERIQELTEQYRSYFGEKNLYFELMELTGVTGQAEVNQQLISWGKKLNVPLVATCSSHYCRPQDSEAHDVLLCIQKNANVADPTRFSMRDSDFSMRPFTELECTFAHVPEALQNTRVIADRCSVTLELGKYRIPRYPVPKDTTEESELSRLAGEGFAQRYPNATQEQKDRLKHELSVINSMGFAGYFLIVADFINEAKRRGIAVGPGRGSAAGSIVSYSLNITTLDPLEHGLLFERFLNPERISMPDIDTDFADTRRDEVLEYVRDKYGNDRVVQICTFGTLAARAAVKDVGRAYGVPFLEMNALAKLIPERPGTTLKDAMETTELKAAYDSNETYRKIIDTAFKLEGKARHVSVHACGVIITPEPTVHFSALQRAPKDENIIITQYEAKPLEALGLLKMDFLGLTNLTVIQTTLEIIQRLYGTQLDMANLPMNDKATYELLQRGDTTGVFQLESAGMRRYLKQLIPTTFNDITAMAALFRPGPMEWIPSFIKRKHGKEQVEYLHKDVEPIFRETYGIGVYQEQILQLARVFAGYSLGEADLLRRAIGKKIKKELDAQRDKFIAGAAKKGHGQALAEKIFDDVILPFAGYGFPKAHAAGYARIAFETAYLKAHFPTEFMAALLSSDAQRTDRVMIEIEECRQMSIQVLPPDINESLRHFTALPPEGATLAHGTAQKGSIRFGLSAIKGIGDSSVQQLIAVREAGGKFKSIEDFARRVPSKVLNKKLLEALVKSGALDSLGERRALVEHYELIIDYAKSSGNVSAAQSDLFASAGTKLDDATIEFPHTTEATSLQKLQWEKETLGMYVSSHPLAGLKKYIAKKAQLIADLTAKDAGKKIKLAGLVESIKRITTKKGETMAVILLEDPTGKIEATLFPRVYGEFANLLELPDSVLVVGGTIDMRAGQLQMRADALKRAVLSTMITHAKEEGFFDEEEAKHGLSISRKRLEETEQVELVDEEGNVIAGETVTLGNSQNGQDEFLGPLGQWLLQGMPTTEVLTALGFSAQESSESPAQADSSKPEKKTLKKKEGDAPTEPRTYSTEISIHTIALPERAPKKLLLDLKHVLETFPGKEKVQLKIGEQLIPLPLTINMSTILEKKIEEVLSAYASPAA</sequence>
<reference evidence="11 12" key="2">
    <citation type="journal article" date="2016" name="PeerJ">
        <title>Analysis of five complete genome sequences for members of the class Peribacteria in the recently recognized Peregrinibacteria bacterial phylum.</title>
        <authorList>
            <person name="Anantharaman K."/>
            <person name="Brown C.T."/>
            <person name="Burstein D."/>
            <person name="Castelle C.J."/>
            <person name="Probst A.J."/>
            <person name="Thomas B.C."/>
            <person name="Williams K.H."/>
            <person name="Banfield J.F."/>
        </authorList>
    </citation>
    <scope>NUCLEOTIDE SEQUENCE [LARGE SCALE GENOMIC DNA]</scope>
    <source>
        <strain evidence="11">RIFOXYD1_FULL_PER-ii_59_16</strain>
    </source>
</reference>
<evidence type="ECO:0000256" key="8">
    <source>
        <dbReference type="ARBA" id="ARBA00049244"/>
    </source>
</evidence>
<evidence type="ECO:0000256" key="9">
    <source>
        <dbReference type="SAM" id="MobiDB-lite"/>
    </source>
</evidence>
<accession>A0A0S1SWM3</accession>
<dbReference type="Gene3D" id="1.10.150.870">
    <property type="match status" value="1"/>
</dbReference>
<dbReference type="Pfam" id="PF14579">
    <property type="entry name" value="HHH_6"/>
    <property type="match status" value="1"/>
</dbReference>
<evidence type="ECO:0000256" key="2">
    <source>
        <dbReference type="ARBA" id="ARBA00012417"/>
    </source>
</evidence>